<name>U1Y7Y8_ANEAE</name>
<dbReference type="Proteomes" id="UP000016511">
    <property type="component" value="Unassembled WGS sequence"/>
</dbReference>
<proteinExistence type="predicted"/>
<dbReference type="EMBL" id="AWSJ01000304">
    <property type="protein sequence ID" value="ERI06956.1"/>
    <property type="molecule type" value="Genomic_DNA"/>
</dbReference>
<keyword evidence="2" id="KW-1185">Reference proteome</keyword>
<sequence length="41" mass="4769">MKKSREGEAMLRLTPVKETEEIIGHMGRWLRSGMRAIVIKE</sequence>
<gene>
    <name evidence="1" type="ORF">HMPREF0083_04980</name>
</gene>
<dbReference type="AlphaFoldDB" id="U1Y7Y8"/>
<accession>U1Y7Y8</accession>
<evidence type="ECO:0000313" key="2">
    <source>
        <dbReference type="Proteomes" id="UP000016511"/>
    </source>
</evidence>
<reference evidence="1 2" key="1">
    <citation type="submission" date="2013-08" db="EMBL/GenBank/DDBJ databases">
        <authorList>
            <person name="Weinstock G."/>
            <person name="Sodergren E."/>
            <person name="Wylie T."/>
            <person name="Fulton L."/>
            <person name="Fulton R."/>
            <person name="Fronick C."/>
            <person name="O'Laughlin M."/>
            <person name="Godfrey J."/>
            <person name="Miner T."/>
            <person name="Herter B."/>
            <person name="Appelbaum E."/>
            <person name="Cordes M."/>
            <person name="Lek S."/>
            <person name="Wollam A."/>
            <person name="Pepin K.H."/>
            <person name="Palsikar V.B."/>
            <person name="Mitreva M."/>
            <person name="Wilson R.K."/>
        </authorList>
    </citation>
    <scope>NUCLEOTIDE SEQUENCE [LARGE SCALE GENOMIC DNA]</scope>
    <source>
        <strain evidence="1 2">ATCC 12856</strain>
    </source>
</reference>
<dbReference type="HOGENOM" id="CLU_3264924_0_0_9"/>
<dbReference type="PATRIC" id="fig|649747.3.peg.4478"/>
<protein>
    <submittedName>
        <fullName evidence="1">Uncharacterized protein</fullName>
    </submittedName>
</protein>
<dbReference type="STRING" id="649747.HMPREF0083_04980"/>
<comment type="caution">
    <text evidence="1">The sequence shown here is derived from an EMBL/GenBank/DDBJ whole genome shotgun (WGS) entry which is preliminary data.</text>
</comment>
<organism evidence="1 2">
    <name type="scientific">Aneurinibacillus aneurinilyticus ATCC 12856</name>
    <dbReference type="NCBI Taxonomy" id="649747"/>
    <lineage>
        <taxon>Bacteria</taxon>
        <taxon>Bacillati</taxon>
        <taxon>Bacillota</taxon>
        <taxon>Bacilli</taxon>
        <taxon>Bacillales</taxon>
        <taxon>Paenibacillaceae</taxon>
        <taxon>Aneurinibacillus group</taxon>
        <taxon>Aneurinibacillus</taxon>
    </lineage>
</organism>
<evidence type="ECO:0000313" key="1">
    <source>
        <dbReference type="EMBL" id="ERI06956.1"/>
    </source>
</evidence>